<name>A0A1W2C2A3_9BACT</name>
<dbReference type="InterPro" id="IPR035105">
    <property type="entry name" value="Deoxycytidylate_deaminase_dom"/>
</dbReference>
<comment type="cofactor">
    <cofactor evidence="1 7">
        <name>Zn(2+)</name>
        <dbReference type="ChEBI" id="CHEBI:29105"/>
    </cofactor>
</comment>
<evidence type="ECO:0000256" key="4">
    <source>
        <dbReference type="ARBA" id="ARBA00022801"/>
    </source>
</evidence>
<accession>A0A1W2C2A3</accession>
<dbReference type="STRING" id="1121400.SAMN02746065_11091"/>
<keyword evidence="4" id="KW-0378">Hydrolase</keyword>
<protein>
    <submittedName>
        <fullName evidence="9">dCMP deaminase</fullName>
    </submittedName>
</protein>
<organism evidence="9 10">
    <name type="scientific">Desulfocicer vacuolatum DSM 3385</name>
    <dbReference type="NCBI Taxonomy" id="1121400"/>
    <lineage>
        <taxon>Bacteria</taxon>
        <taxon>Pseudomonadati</taxon>
        <taxon>Thermodesulfobacteriota</taxon>
        <taxon>Desulfobacteria</taxon>
        <taxon>Desulfobacterales</taxon>
        <taxon>Desulfobacteraceae</taxon>
        <taxon>Desulfocicer</taxon>
    </lineage>
</organism>
<evidence type="ECO:0000256" key="7">
    <source>
        <dbReference type="PIRSR" id="PIRSR006019-2"/>
    </source>
</evidence>
<dbReference type="OrthoDB" id="9788517at2"/>
<evidence type="ECO:0000256" key="1">
    <source>
        <dbReference type="ARBA" id="ARBA00001947"/>
    </source>
</evidence>
<dbReference type="GO" id="GO:0005737">
    <property type="term" value="C:cytoplasm"/>
    <property type="evidence" value="ECO:0007669"/>
    <property type="project" value="TreeGrafter"/>
</dbReference>
<dbReference type="InterPro" id="IPR016473">
    <property type="entry name" value="dCMP_deaminase"/>
</dbReference>
<dbReference type="SUPFAM" id="SSF53927">
    <property type="entry name" value="Cytidine deaminase-like"/>
    <property type="match status" value="1"/>
</dbReference>
<feature type="domain" description="CMP/dCMP-type deaminase" evidence="8">
    <location>
        <begin position="10"/>
        <end position="149"/>
    </location>
</feature>
<sequence length="154" mass="16828">MDDIITARPSWHTYFMGIAELVSTRATCVRRRVGAVLVKDKRILCSGYNGAPTGIAHCDQTGCLRAKLNVPSGEKHELCRGVHAEQNAIIQAACHGISVQGATLYCTHQPCSICSKMIINAGIVMVYYRHGYNDAMSLEMFNQAGIELVQLSTN</sequence>
<feature type="binding site" evidence="7">
    <location>
        <position position="114"/>
    </location>
    <ligand>
        <name>Zn(2+)</name>
        <dbReference type="ChEBI" id="CHEBI:29105"/>
        <note>catalytic</note>
    </ligand>
</feature>
<evidence type="ECO:0000313" key="10">
    <source>
        <dbReference type="Proteomes" id="UP000192418"/>
    </source>
</evidence>
<evidence type="ECO:0000256" key="6">
    <source>
        <dbReference type="PIRSR" id="PIRSR006019-1"/>
    </source>
</evidence>
<keyword evidence="3 7" id="KW-0479">Metal-binding</keyword>
<dbReference type="GO" id="GO:0004132">
    <property type="term" value="F:dCMP deaminase activity"/>
    <property type="evidence" value="ECO:0007669"/>
    <property type="project" value="InterPro"/>
</dbReference>
<dbReference type="GO" id="GO:0006220">
    <property type="term" value="P:pyrimidine nucleotide metabolic process"/>
    <property type="evidence" value="ECO:0007669"/>
    <property type="project" value="InterPro"/>
</dbReference>
<dbReference type="Gene3D" id="3.40.140.10">
    <property type="entry name" value="Cytidine Deaminase, domain 2"/>
    <property type="match status" value="1"/>
</dbReference>
<dbReference type="PANTHER" id="PTHR11086">
    <property type="entry name" value="DEOXYCYTIDYLATE DEAMINASE-RELATED"/>
    <property type="match status" value="1"/>
</dbReference>
<evidence type="ECO:0000256" key="3">
    <source>
        <dbReference type="ARBA" id="ARBA00022723"/>
    </source>
</evidence>
<dbReference type="PROSITE" id="PS51747">
    <property type="entry name" value="CYT_DCMP_DEAMINASES_2"/>
    <property type="match status" value="1"/>
</dbReference>
<dbReference type="InterPro" id="IPR016193">
    <property type="entry name" value="Cytidine_deaminase-like"/>
</dbReference>
<dbReference type="EMBL" id="FWXY01000010">
    <property type="protein sequence ID" value="SMC79377.1"/>
    <property type="molecule type" value="Genomic_DNA"/>
</dbReference>
<dbReference type="RefSeq" id="WP_084069388.1">
    <property type="nucleotide sequence ID" value="NZ_FWXY01000010.1"/>
</dbReference>
<feature type="active site" description="Proton donor" evidence="6">
    <location>
        <position position="85"/>
    </location>
</feature>
<dbReference type="Proteomes" id="UP000192418">
    <property type="component" value="Unassembled WGS sequence"/>
</dbReference>
<dbReference type="PIRSF" id="PIRSF006019">
    <property type="entry name" value="dCMP_deaminase"/>
    <property type="match status" value="1"/>
</dbReference>
<dbReference type="InterPro" id="IPR002125">
    <property type="entry name" value="CMP_dCMP_dom"/>
</dbReference>
<evidence type="ECO:0000256" key="2">
    <source>
        <dbReference type="ARBA" id="ARBA00006576"/>
    </source>
</evidence>
<feature type="binding site" evidence="7">
    <location>
        <position position="83"/>
    </location>
    <ligand>
        <name>Zn(2+)</name>
        <dbReference type="ChEBI" id="CHEBI:29105"/>
        <note>catalytic</note>
    </ligand>
</feature>
<dbReference type="CDD" id="cd01286">
    <property type="entry name" value="deoxycytidylate_deaminase"/>
    <property type="match status" value="1"/>
</dbReference>
<evidence type="ECO:0000313" key="9">
    <source>
        <dbReference type="EMBL" id="SMC79377.1"/>
    </source>
</evidence>
<gene>
    <name evidence="9" type="ORF">SAMN02746065_11091</name>
</gene>
<evidence type="ECO:0000259" key="8">
    <source>
        <dbReference type="PROSITE" id="PS51747"/>
    </source>
</evidence>
<feature type="binding site" evidence="7">
    <location>
        <position position="111"/>
    </location>
    <ligand>
        <name>Zn(2+)</name>
        <dbReference type="ChEBI" id="CHEBI:29105"/>
        <note>catalytic</note>
    </ligand>
</feature>
<dbReference type="InterPro" id="IPR015517">
    <property type="entry name" value="dCMP_deaminase-rel"/>
</dbReference>
<dbReference type="AlphaFoldDB" id="A0A1W2C2A3"/>
<comment type="similarity">
    <text evidence="2">Belongs to the cytidine and deoxycytidylate deaminase family.</text>
</comment>
<dbReference type="PANTHER" id="PTHR11086:SF18">
    <property type="entry name" value="DEOXYCYTIDYLATE DEAMINASE"/>
    <property type="match status" value="1"/>
</dbReference>
<dbReference type="PROSITE" id="PS00903">
    <property type="entry name" value="CYT_DCMP_DEAMINASES_1"/>
    <property type="match status" value="1"/>
</dbReference>
<evidence type="ECO:0000256" key="5">
    <source>
        <dbReference type="ARBA" id="ARBA00022833"/>
    </source>
</evidence>
<keyword evidence="10" id="KW-1185">Reference proteome</keyword>
<dbReference type="Pfam" id="PF00383">
    <property type="entry name" value="dCMP_cyt_deam_1"/>
    <property type="match status" value="1"/>
</dbReference>
<dbReference type="InterPro" id="IPR016192">
    <property type="entry name" value="APOBEC/CMP_deaminase_Zn-bd"/>
</dbReference>
<dbReference type="GO" id="GO:0008270">
    <property type="term" value="F:zinc ion binding"/>
    <property type="evidence" value="ECO:0007669"/>
    <property type="project" value="InterPro"/>
</dbReference>
<proteinExistence type="inferred from homology"/>
<keyword evidence="5 7" id="KW-0862">Zinc</keyword>
<reference evidence="9 10" key="1">
    <citation type="submission" date="2017-04" db="EMBL/GenBank/DDBJ databases">
        <authorList>
            <person name="Afonso C.L."/>
            <person name="Miller P.J."/>
            <person name="Scott M.A."/>
            <person name="Spackman E."/>
            <person name="Goraichik I."/>
            <person name="Dimitrov K.M."/>
            <person name="Suarez D.L."/>
            <person name="Swayne D.E."/>
        </authorList>
    </citation>
    <scope>NUCLEOTIDE SEQUENCE [LARGE SCALE GENOMIC DNA]</scope>
    <source>
        <strain evidence="9 10">DSM 3385</strain>
    </source>
</reference>